<sequence length="282" mass="28832">MRATRRGFLRTFEKEFPVRTTAVRRTALAASAAALALLVTACGGSGDDDKAGDSKGKGDSGASASASAEPAAKALTAAELKKAALVSGDVESGEVTDQVSPKDFVKQDEVEADDKACAALAYVQSGTVVGKPSATVQWMWVGEPDTSAAASGDPEELLDAAFDVTSLRTTLAAYEDGGAEQVMEELGKSTDACAGGYATTVQGEKVRTVKLAETKAPEGADEALALTLTIDADGTKAPLKAVVARKGSTIAYFPAVNLASITSGTDFDYPADVVQAQLTKLG</sequence>
<protein>
    <submittedName>
        <fullName evidence="2">Lipoprotein</fullName>
    </submittedName>
</protein>
<reference evidence="2" key="1">
    <citation type="submission" date="2024-06" db="EMBL/GenBank/DDBJ databases">
        <authorList>
            <consortium name="consrtm"/>
            <person name="Uemura M."/>
            <person name="Terahara T."/>
        </authorList>
    </citation>
    <scope>NUCLEOTIDE SEQUENCE</scope>
    <source>
        <strain evidence="2">KM77-8</strain>
    </source>
</reference>
<evidence type="ECO:0000256" key="1">
    <source>
        <dbReference type="SAM" id="MobiDB-lite"/>
    </source>
</evidence>
<gene>
    <name evidence="2" type="ORF">SHKM778_09200</name>
</gene>
<keyword evidence="2" id="KW-0449">Lipoprotein</keyword>
<reference evidence="2" key="2">
    <citation type="submission" date="2024-07" db="EMBL/GenBank/DDBJ databases">
        <title>Streptomyces haneummycinica sp. nov., a new antibiotic-producing actinobacterium isolated from marine sediment.</title>
        <authorList>
            <person name="Uemura M."/>
            <person name="Hamada M."/>
            <person name="Hirano S."/>
            <person name="Kobayashi K."/>
            <person name="Ohshiro T."/>
            <person name="Kobayashi T."/>
            <person name="Terahara T."/>
        </authorList>
    </citation>
    <scope>NUCLEOTIDE SEQUENCE</scope>
    <source>
        <strain evidence="2">KM77-8</strain>
    </source>
</reference>
<feature type="compositionally biased region" description="Basic and acidic residues" evidence="1">
    <location>
        <begin position="47"/>
        <end position="58"/>
    </location>
</feature>
<dbReference type="EMBL" id="AP035768">
    <property type="protein sequence ID" value="BFO14532.1"/>
    <property type="molecule type" value="Genomic_DNA"/>
</dbReference>
<proteinExistence type="predicted"/>
<evidence type="ECO:0000313" key="2">
    <source>
        <dbReference type="EMBL" id="BFO14532.1"/>
    </source>
</evidence>
<name>A0AAT9HB49_9ACTN</name>
<feature type="compositionally biased region" description="Low complexity" evidence="1">
    <location>
        <begin position="60"/>
        <end position="69"/>
    </location>
</feature>
<accession>A0AAT9HB49</accession>
<organism evidence="2">
    <name type="scientific">Streptomyces haneummycinicus</name>
    <dbReference type="NCBI Taxonomy" id="3074435"/>
    <lineage>
        <taxon>Bacteria</taxon>
        <taxon>Bacillati</taxon>
        <taxon>Actinomycetota</taxon>
        <taxon>Actinomycetes</taxon>
        <taxon>Kitasatosporales</taxon>
        <taxon>Streptomycetaceae</taxon>
        <taxon>Streptomyces</taxon>
    </lineage>
</organism>
<dbReference type="AlphaFoldDB" id="A0AAT9HB49"/>
<feature type="region of interest" description="Disordered" evidence="1">
    <location>
        <begin position="44"/>
        <end position="69"/>
    </location>
</feature>